<evidence type="ECO:0000256" key="7">
    <source>
        <dbReference type="ARBA" id="ARBA00023163"/>
    </source>
</evidence>
<evidence type="ECO:0000256" key="9">
    <source>
        <dbReference type="PROSITE-ProRule" id="PRU00042"/>
    </source>
</evidence>
<dbReference type="Gene3D" id="3.30.160.60">
    <property type="entry name" value="Classic Zinc Finger"/>
    <property type="match status" value="1"/>
</dbReference>
<protein>
    <recommendedName>
        <fullName evidence="11">C2H2-type domain-containing protein</fullName>
    </recommendedName>
</protein>
<keyword evidence="13" id="KW-1185">Reference proteome</keyword>
<keyword evidence="3" id="KW-0677">Repeat</keyword>
<evidence type="ECO:0000313" key="13">
    <source>
        <dbReference type="Proteomes" id="UP000734854"/>
    </source>
</evidence>
<comment type="subcellular location">
    <subcellularLocation>
        <location evidence="1">Nucleus</location>
    </subcellularLocation>
</comment>
<feature type="compositionally biased region" description="Polar residues" evidence="10">
    <location>
        <begin position="44"/>
        <end position="58"/>
    </location>
</feature>
<dbReference type="EMBL" id="JACMSC010000016">
    <property type="protein sequence ID" value="KAG6482753.1"/>
    <property type="molecule type" value="Genomic_DNA"/>
</dbReference>
<evidence type="ECO:0000259" key="11">
    <source>
        <dbReference type="PROSITE" id="PS50157"/>
    </source>
</evidence>
<dbReference type="PROSITE" id="PS00028">
    <property type="entry name" value="ZINC_FINGER_C2H2_1"/>
    <property type="match status" value="2"/>
</dbReference>
<keyword evidence="8" id="KW-0539">Nucleus</keyword>
<dbReference type="SMART" id="SM00355">
    <property type="entry name" value="ZnF_C2H2"/>
    <property type="match status" value="2"/>
</dbReference>
<keyword evidence="6" id="KW-0805">Transcription regulation</keyword>
<dbReference type="PROSITE" id="PS50157">
    <property type="entry name" value="ZINC_FINGER_C2H2_2"/>
    <property type="match status" value="2"/>
</dbReference>
<keyword evidence="2" id="KW-0479">Metal-binding</keyword>
<sequence length="332" mass="35527">MDSVADAMGFSSSNRYDDHRFVTSNFVKRRRTKRRAAPGATVGPDSSVSSAEISSGTAVTEEDEDMANCLILLARGGATTPTASDAYRCKTCSRCFPSFQALGGHRTSHKKPKTVALHDAADETQVHQVAAAGALITRPAATATSNDDAAAAAGNKPRVHECSICGAEFSSGQALGGHMRRHRPLTAPAGTQQIIKQDKTVIPLDLNLPAPADDDGELDNITESPAVPFPFETRRPLVFSASSLDWSSSRKELSGRVELAFVSESFCLLHHQEKAMDQHSGNIPSCRIPIHPLFTLCCGLSSPILVKLVDHLIGRKHGLWKDSTTGSEQKTG</sequence>
<keyword evidence="7" id="KW-0804">Transcription</keyword>
<evidence type="ECO:0000256" key="5">
    <source>
        <dbReference type="ARBA" id="ARBA00022833"/>
    </source>
</evidence>
<evidence type="ECO:0000256" key="2">
    <source>
        <dbReference type="ARBA" id="ARBA00022723"/>
    </source>
</evidence>
<dbReference type="InterPro" id="IPR036236">
    <property type="entry name" value="Znf_C2H2_sf"/>
</dbReference>
<name>A0A8J5FB59_ZINOF</name>
<dbReference type="SUPFAM" id="SSF57667">
    <property type="entry name" value="beta-beta-alpha zinc fingers"/>
    <property type="match status" value="1"/>
</dbReference>
<dbReference type="AlphaFoldDB" id="A0A8J5FB59"/>
<feature type="region of interest" description="Disordered" evidence="10">
    <location>
        <begin position="28"/>
        <end position="60"/>
    </location>
</feature>
<dbReference type="Proteomes" id="UP000734854">
    <property type="component" value="Unassembled WGS sequence"/>
</dbReference>
<organism evidence="12 13">
    <name type="scientific">Zingiber officinale</name>
    <name type="common">Ginger</name>
    <name type="synonym">Amomum zingiber</name>
    <dbReference type="NCBI Taxonomy" id="94328"/>
    <lineage>
        <taxon>Eukaryota</taxon>
        <taxon>Viridiplantae</taxon>
        <taxon>Streptophyta</taxon>
        <taxon>Embryophyta</taxon>
        <taxon>Tracheophyta</taxon>
        <taxon>Spermatophyta</taxon>
        <taxon>Magnoliopsida</taxon>
        <taxon>Liliopsida</taxon>
        <taxon>Zingiberales</taxon>
        <taxon>Zingiberaceae</taxon>
        <taxon>Zingiber</taxon>
    </lineage>
</organism>
<dbReference type="PANTHER" id="PTHR26374">
    <property type="entry name" value="ZINC FINGER PROTEIN ZAT5"/>
    <property type="match status" value="1"/>
</dbReference>
<feature type="domain" description="C2H2-type" evidence="11">
    <location>
        <begin position="160"/>
        <end position="182"/>
    </location>
</feature>
<comment type="caution">
    <text evidence="12">The sequence shown here is derived from an EMBL/GenBank/DDBJ whole genome shotgun (WGS) entry which is preliminary data.</text>
</comment>
<dbReference type="GO" id="GO:0008270">
    <property type="term" value="F:zinc ion binding"/>
    <property type="evidence" value="ECO:0007669"/>
    <property type="project" value="UniProtKB-KW"/>
</dbReference>
<dbReference type="Pfam" id="PF13912">
    <property type="entry name" value="zf-C2H2_6"/>
    <property type="match status" value="2"/>
</dbReference>
<dbReference type="PANTHER" id="PTHR26374:SF466">
    <property type="entry name" value="OS09G0122000 PROTEIN"/>
    <property type="match status" value="1"/>
</dbReference>
<gene>
    <name evidence="12" type="ORF">ZIOFF_059391</name>
</gene>
<accession>A0A8J5FB59</accession>
<dbReference type="GO" id="GO:0005634">
    <property type="term" value="C:nucleus"/>
    <property type="evidence" value="ECO:0007669"/>
    <property type="project" value="UniProtKB-SubCell"/>
</dbReference>
<evidence type="ECO:0000256" key="6">
    <source>
        <dbReference type="ARBA" id="ARBA00023015"/>
    </source>
</evidence>
<evidence type="ECO:0000256" key="4">
    <source>
        <dbReference type="ARBA" id="ARBA00022771"/>
    </source>
</evidence>
<evidence type="ECO:0000256" key="8">
    <source>
        <dbReference type="ARBA" id="ARBA00023242"/>
    </source>
</evidence>
<evidence type="ECO:0000313" key="12">
    <source>
        <dbReference type="EMBL" id="KAG6482753.1"/>
    </source>
</evidence>
<keyword evidence="4 9" id="KW-0863">Zinc-finger</keyword>
<evidence type="ECO:0000256" key="10">
    <source>
        <dbReference type="SAM" id="MobiDB-lite"/>
    </source>
</evidence>
<reference evidence="12 13" key="1">
    <citation type="submission" date="2020-08" db="EMBL/GenBank/DDBJ databases">
        <title>Plant Genome Project.</title>
        <authorList>
            <person name="Zhang R.-G."/>
        </authorList>
    </citation>
    <scope>NUCLEOTIDE SEQUENCE [LARGE SCALE GENOMIC DNA]</scope>
    <source>
        <tissue evidence="12">Rhizome</tissue>
    </source>
</reference>
<dbReference type="InterPro" id="IPR013087">
    <property type="entry name" value="Znf_C2H2_type"/>
</dbReference>
<evidence type="ECO:0000256" key="3">
    <source>
        <dbReference type="ARBA" id="ARBA00022737"/>
    </source>
</evidence>
<feature type="domain" description="C2H2-type" evidence="11">
    <location>
        <begin position="87"/>
        <end position="114"/>
    </location>
</feature>
<proteinExistence type="predicted"/>
<keyword evidence="5" id="KW-0862">Zinc</keyword>
<evidence type="ECO:0000256" key="1">
    <source>
        <dbReference type="ARBA" id="ARBA00004123"/>
    </source>
</evidence>